<evidence type="ECO:0000313" key="5">
    <source>
        <dbReference type="EMBL" id="WZJ23530.1"/>
    </source>
</evidence>
<geneLocation type="plasmid" evidence="5 6">
    <name>unnamed1</name>
</geneLocation>
<dbReference type="Gene3D" id="1.20.120.1220">
    <property type="match status" value="1"/>
</dbReference>
<dbReference type="PANTHER" id="PTHR30487">
    <property type="entry name" value="TYPE 4 PREPILIN-LIKE PROTEINS LEADER PEPTIDE-PROCESSING ENZYME"/>
    <property type="match status" value="1"/>
</dbReference>
<evidence type="ECO:0000313" key="6">
    <source>
        <dbReference type="Proteomes" id="UP001479520"/>
    </source>
</evidence>
<keyword evidence="3" id="KW-1133">Transmembrane helix</keyword>
<dbReference type="EC" id="3.4.23.-" evidence="5"/>
<keyword evidence="3" id="KW-0812">Transmembrane</keyword>
<dbReference type="GO" id="GO:0016787">
    <property type="term" value="F:hydrolase activity"/>
    <property type="evidence" value="ECO:0007669"/>
    <property type="project" value="UniProtKB-KW"/>
</dbReference>
<name>A0ABZ2XLP8_9RHOO</name>
<feature type="transmembrane region" description="Helical" evidence="3">
    <location>
        <begin position="233"/>
        <end position="250"/>
    </location>
</feature>
<evidence type="ECO:0000256" key="1">
    <source>
        <dbReference type="ARBA" id="ARBA00005801"/>
    </source>
</evidence>
<organism evidence="5 6">
    <name type="scientific">Azonexus hydrophilus</name>
    <dbReference type="NCBI Taxonomy" id="418702"/>
    <lineage>
        <taxon>Bacteria</taxon>
        <taxon>Pseudomonadati</taxon>
        <taxon>Pseudomonadota</taxon>
        <taxon>Betaproteobacteria</taxon>
        <taxon>Rhodocyclales</taxon>
        <taxon>Azonexaceae</taxon>
        <taxon>Azonexus</taxon>
    </lineage>
</organism>
<feature type="domain" description="Prepilin type IV endopeptidase peptidase" evidence="4">
    <location>
        <begin position="137"/>
        <end position="246"/>
    </location>
</feature>
<dbReference type="Pfam" id="PF01478">
    <property type="entry name" value="Peptidase_A24"/>
    <property type="match status" value="1"/>
</dbReference>
<gene>
    <name evidence="5" type="ORF">AADV58_17390</name>
</gene>
<evidence type="ECO:0000259" key="4">
    <source>
        <dbReference type="Pfam" id="PF01478"/>
    </source>
</evidence>
<feature type="transmembrane region" description="Helical" evidence="3">
    <location>
        <begin position="183"/>
        <end position="201"/>
    </location>
</feature>
<accession>A0ABZ2XLP8</accession>
<keyword evidence="3" id="KW-0472">Membrane</keyword>
<reference evidence="5 6" key="1">
    <citation type="submission" date="2024-04" db="EMBL/GenBank/DDBJ databases">
        <title>Dissimilatory iodate-reducing microorganisms contribute to the enrichment of iodine in groundwater.</title>
        <authorList>
            <person name="Jiang Z."/>
        </authorList>
    </citation>
    <scope>NUCLEOTIDE SEQUENCE [LARGE SCALE GENOMIC DNA]</scope>
    <source>
        <strain evidence="5 6">NCP973</strain>
        <plasmid evidence="5 6">unnamed1</plasmid>
    </source>
</reference>
<sequence>MVIQKIGNIRTSMSIMPNASELIFIAIATLAGGLIGRILFIIGRFLPSRMEWSWKQEIIEHTGNGDISPAPVLGSFACGKCKAGIPSIPWIVFSAKCKGGHAEISGWLMMLATGAVTGWAAYSIGKTGNLWMLAGTLAFAWALILLAMIDMETMLLPDDITLPLLWAGLLFNLNHGFASLPSAVIGAAAGYMALWVVFWVFKILRGVEGLGYGDFKLLAAIGAWLGWQVLPGVVILSAFVGLAFGVYFMLAKGHKRDQPMPFGPYLAVAGLVAMFCPKQLIAITGMGVL</sequence>
<keyword evidence="5" id="KW-0378">Hydrolase</keyword>
<feature type="transmembrane region" description="Helical" evidence="3">
    <location>
        <begin position="104"/>
        <end position="124"/>
    </location>
</feature>
<dbReference type="InterPro" id="IPR014032">
    <property type="entry name" value="Peptidase_A24A_bac"/>
</dbReference>
<dbReference type="EMBL" id="CP151407">
    <property type="protein sequence ID" value="WZJ23530.1"/>
    <property type="molecule type" value="Genomic_DNA"/>
</dbReference>
<proteinExistence type="inferred from homology"/>
<feature type="transmembrane region" description="Helical" evidence="3">
    <location>
        <begin position="130"/>
        <end position="148"/>
    </location>
</feature>
<keyword evidence="6" id="KW-1185">Reference proteome</keyword>
<feature type="transmembrane region" description="Helical" evidence="3">
    <location>
        <begin position="262"/>
        <end position="283"/>
    </location>
</feature>
<dbReference type="Proteomes" id="UP001479520">
    <property type="component" value="Plasmid unnamed1"/>
</dbReference>
<dbReference type="RefSeq" id="WP_341744842.1">
    <property type="nucleotide sequence ID" value="NZ_CP151407.1"/>
</dbReference>
<evidence type="ECO:0000256" key="3">
    <source>
        <dbReference type="SAM" id="Phobius"/>
    </source>
</evidence>
<dbReference type="PANTHER" id="PTHR30487:SF0">
    <property type="entry name" value="PREPILIN LEADER PEPTIDASE_N-METHYLTRANSFERASE-RELATED"/>
    <property type="match status" value="1"/>
</dbReference>
<dbReference type="PRINTS" id="PR00864">
    <property type="entry name" value="PREPILNPTASE"/>
</dbReference>
<dbReference type="InterPro" id="IPR050882">
    <property type="entry name" value="Prepilin_peptidase/N-MTase"/>
</dbReference>
<protein>
    <submittedName>
        <fullName evidence="5">A24 family peptidase</fullName>
        <ecNumber evidence="5">3.4.23.-</ecNumber>
    </submittedName>
</protein>
<comment type="similarity">
    <text evidence="1 2">Belongs to the peptidase A24 family.</text>
</comment>
<feature type="transmembrane region" description="Helical" evidence="3">
    <location>
        <begin position="22"/>
        <end position="46"/>
    </location>
</feature>
<keyword evidence="5" id="KW-0614">Plasmid</keyword>
<evidence type="ECO:0000256" key="2">
    <source>
        <dbReference type="RuleBase" id="RU003793"/>
    </source>
</evidence>
<dbReference type="InterPro" id="IPR000045">
    <property type="entry name" value="Prepilin_IV_endopep_pep"/>
</dbReference>